<dbReference type="SUPFAM" id="SSF53218">
    <property type="entry name" value="Molybdenum cofactor biosynthesis proteins"/>
    <property type="match status" value="1"/>
</dbReference>
<dbReference type="Proteomes" id="UP000621436">
    <property type="component" value="Unassembled WGS sequence"/>
</dbReference>
<dbReference type="PIRSF" id="PIRSF006728">
    <property type="entry name" value="CinA"/>
    <property type="match status" value="1"/>
</dbReference>
<organism evidence="3 4">
    <name type="scientific">Halonatronomonas betaini</name>
    <dbReference type="NCBI Taxonomy" id="2778430"/>
    <lineage>
        <taxon>Bacteria</taxon>
        <taxon>Bacillati</taxon>
        <taxon>Bacillota</taxon>
        <taxon>Clostridia</taxon>
        <taxon>Halanaerobiales</taxon>
        <taxon>Halarsenatibacteraceae</taxon>
        <taxon>Halonatronomonas</taxon>
    </lineage>
</organism>
<dbReference type="NCBIfam" id="NF001813">
    <property type="entry name" value="PRK00549.1"/>
    <property type="match status" value="1"/>
</dbReference>
<dbReference type="Pfam" id="PF00994">
    <property type="entry name" value="MoCF_biosynth"/>
    <property type="match status" value="1"/>
</dbReference>
<dbReference type="InterPro" id="IPR036653">
    <property type="entry name" value="CinA-like_C"/>
</dbReference>
<dbReference type="NCBIfam" id="TIGR00200">
    <property type="entry name" value="cinA_nterm"/>
    <property type="match status" value="1"/>
</dbReference>
<evidence type="ECO:0000313" key="4">
    <source>
        <dbReference type="Proteomes" id="UP000621436"/>
    </source>
</evidence>
<dbReference type="AlphaFoldDB" id="A0A931AZL2"/>
<protein>
    <recommendedName>
        <fullName evidence="1">Putative competence-damage inducible protein</fullName>
    </recommendedName>
</protein>
<sequence>MDDIAVLSVGDELLFGEIDNTNASWIAERLFDNGCQVNEIITVPDKVDVIASKVERLLSEYKNIIITGGLGPTQDDITRDGVARATGQELIYRPELADNIKSFFNEIGKEVTENNYRQAYLPADAEPILNEEGTAPGFYLVAEGSNIFVLPGVPVEMKRMIDNFVLDRVCQPRQKNSYDLTLRVAGIGEAALEDRIKDIINRSEGIAFRFLPHGGEISIKLSLRPGFDPDNFAKVVAEIKEELGYYIYGEGDKSLAGVVSDLLRENNFSLALAESCTGGLIAKRLTDIPGASDFFKGGVIVYSNASKVRLLGLAEEILEKEGAVSRLAADQMATGVKELFDADFGVSVTGIAGPGGGTDEKPVGLVYSTICSNSCEFQERWSFSGDRKKVRWYASQYILNKLRLAILEAIK</sequence>
<accession>A0A931AZL2</accession>
<dbReference type="InterPro" id="IPR036425">
    <property type="entry name" value="MoaB/Mog-like_dom_sf"/>
</dbReference>
<dbReference type="CDD" id="cd00885">
    <property type="entry name" value="cinA"/>
    <property type="match status" value="1"/>
</dbReference>
<dbReference type="InterPro" id="IPR001453">
    <property type="entry name" value="MoaB/Mog_dom"/>
</dbReference>
<dbReference type="InterPro" id="IPR041424">
    <property type="entry name" value="CinA_KH"/>
</dbReference>
<dbReference type="InterPro" id="IPR008136">
    <property type="entry name" value="CinA_C"/>
</dbReference>
<dbReference type="RefSeq" id="WP_270454677.1">
    <property type="nucleotide sequence ID" value="NZ_JADPIE010000006.1"/>
</dbReference>
<gene>
    <name evidence="1" type="primary">cinA</name>
    <name evidence="3" type="ORF">I0Q91_11330</name>
</gene>
<dbReference type="NCBIfam" id="TIGR00177">
    <property type="entry name" value="molyb_syn"/>
    <property type="match status" value="1"/>
</dbReference>
<dbReference type="SMART" id="SM00852">
    <property type="entry name" value="MoCF_biosynth"/>
    <property type="match status" value="1"/>
</dbReference>
<dbReference type="Gene3D" id="3.90.950.20">
    <property type="entry name" value="CinA-like"/>
    <property type="match status" value="1"/>
</dbReference>
<comment type="caution">
    <text evidence="3">The sequence shown here is derived from an EMBL/GenBank/DDBJ whole genome shotgun (WGS) entry which is preliminary data.</text>
</comment>
<name>A0A931AZL2_9FIRM</name>
<dbReference type="InterPro" id="IPR050101">
    <property type="entry name" value="CinA"/>
</dbReference>
<dbReference type="EMBL" id="JADPIE010000006">
    <property type="protein sequence ID" value="MBF8437678.1"/>
    <property type="molecule type" value="Genomic_DNA"/>
</dbReference>
<reference evidence="3" key="1">
    <citation type="submission" date="2020-11" db="EMBL/GenBank/DDBJ databases">
        <title>Halonatronomonas betainensis gen. nov., sp. nov. a novel haloalkaliphilic representative of the family Halanaerobiacae capable of betaine degradation.</title>
        <authorList>
            <person name="Boltyanskaya Y."/>
            <person name="Kevbrin V."/>
            <person name="Detkova E."/>
            <person name="Grouzdev D.S."/>
            <person name="Koziaeva V."/>
            <person name="Zhilina T."/>
        </authorList>
    </citation>
    <scope>NUCLEOTIDE SEQUENCE</scope>
    <source>
        <strain evidence="3">Z-7014</strain>
    </source>
</reference>
<dbReference type="NCBIfam" id="TIGR00199">
    <property type="entry name" value="PncC_domain"/>
    <property type="match status" value="1"/>
</dbReference>
<evidence type="ECO:0000313" key="3">
    <source>
        <dbReference type="EMBL" id="MBF8437678.1"/>
    </source>
</evidence>
<dbReference type="InterPro" id="IPR008135">
    <property type="entry name" value="Competence-induced_CinA"/>
</dbReference>
<dbReference type="Pfam" id="PF18146">
    <property type="entry name" value="CinA_KH"/>
    <property type="match status" value="1"/>
</dbReference>
<dbReference type="Gene3D" id="3.30.70.2860">
    <property type="match status" value="1"/>
</dbReference>
<feature type="domain" description="MoaB/Mog" evidence="2">
    <location>
        <begin position="5"/>
        <end position="171"/>
    </location>
</feature>
<dbReference type="PANTHER" id="PTHR13939">
    <property type="entry name" value="NICOTINAMIDE-NUCLEOTIDE AMIDOHYDROLASE PNCC"/>
    <property type="match status" value="1"/>
</dbReference>
<dbReference type="HAMAP" id="MF_00226_B">
    <property type="entry name" value="CinA_B"/>
    <property type="match status" value="1"/>
</dbReference>
<evidence type="ECO:0000259" key="2">
    <source>
        <dbReference type="SMART" id="SM00852"/>
    </source>
</evidence>
<dbReference type="SUPFAM" id="SSF142433">
    <property type="entry name" value="CinA-like"/>
    <property type="match status" value="1"/>
</dbReference>
<keyword evidence="4" id="KW-1185">Reference proteome</keyword>
<dbReference type="PANTHER" id="PTHR13939:SF0">
    <property type="entry name" value="NMN AMIDOHYDROLASE-LIKE PROTEIN YFAY"/>
    <property type="match status" value="1"/>
</dbReference>
<dbReference type="Pfam" id="PF02464">
    <property type="entry name" value="CinA"/>
    <property type="match status" value="1"/>
</dbReference>
<comment type="similarity">
    <text evidence="1">Belongs to the CinA family.</text>
</comment>
<dbReference type="Gene3D" id="3.40.980.10">
    <property type="entry name" value="MoaB/Mog-like domain"/>
    <property type="match status" value="1"/>
</dbReference>
<evidence type="ECO:0000256" key="1">
    <source>
        <dbReference type="HAMAP-Rule" id="MF_00226"/>
    </source>
</evidence>
<proteinExistence type="inferred from homology"/>